<dbReference type="Pfam" id="PF02534">
    <property type="entry name" value="T4SS-DNA_transf"/>
    <property type="match status" value="1"/>
</dbReference>
<dbReference type="OrthoDB" id="6045057at2"/>
<evidence type="ECO:0000313" key="2">
    <source>
        <dbReference type="Proteomes" id="UP000078572"/>
    </source>
</evidence>
<dbReference type="EMBL" id="CP016022">
    <property type="protein sequence ID" value="ANJ72217.1"/>
    <property type="molecule type" value="Genomic_DNA"/>
</dbReference>
<protein>
    <submittedName>
        <fullName evidence="1">Uncharacterized protein</fullName>
    </submittedName>
</protein>
<keyword evidence="2" id="KW-1185">Reference proteome</keyword>
<proteinExistence type="predicted"/>
<dbReference type="InterPro" id="IPR003688">
    <property type="entry name" value="TraG/VirD4"/>
</dbReference>
<dbReference type="SUPFAM" id="SSF52540">
    <property type="entry name" value="P-loop containing nucleoside triphosphate hydrolases"/>
    <property type="match status" value="1"/>
</dbReference>
<organism evidence="1 2">
    <name type="scientific">Ralstonia insidiosa</name>
    <dbReference type="NCBI Taxonomy" id="190721"/>
    <lineage>
        <taxon>Bacteria</taxon>
        <taxon>Pseudomonadati</taxon>
        <taxon>Pseudomonadota</taxon>
        <taxon>Betaproteobacteria</taxon>
        <taxon>Burkholderiales</taxon>
        <taxon>Burkholderiaceae</taxon>
        <taxon>Ralstonia</taxon>
    </lineage>
</organism>
<dbReference type="InterPro" id="IPR027417">
    <property type="entry name" value="P-loop_NTPase"/>
</dbReference>
<sequence length="528" mass="59050">MSIQSALDITKEIDEVKEKPSIMKSAKAKLAELKKVFKKTEPQKQIGAAVRLALNGMLVLDGKGPLPWEVAKILDLVVSPETVKNFNYMEGVKPEVFAKVILNIFGGSQAKDPTWNNAGYSLLYYGMVFHQALIRFHNVSKSPMAHIKTIMQMAKPVDPETNSHPILDLFATGPAHEEIMTEGTILNDAFNKFINFAQLATETKSSVVFTVENWMLKFIQSEELRPWANSQFSDFNLSDILRGLKVGIALPEFKYGEAGLAIQSLTKARLYNEIKDRGNDSIARGFSRVFLFVDECQRFLDEMDLAILPEARSLELVCNFASQNINSVFEKYGKDGGGKFMASFASILSFKSTPETYLYIQERIGKAKVLEKSGGTETVDFERNAQLQAGTPFFDVTNPHRKLMKGFTFGYMSSYFFNNPTNRVIKMEDKKVGNLGTAPFLNRHGGHMPTGARINVSKEAQFIFNEKAILALETPFRAIAVFDRGGVTRRDIIATIPYTNDFKKIDTSVKSAQDVINNAQNAVYKQTA</sequence>
<dbReference type="AlphaFoldDB" id="A0A191ZVV7"/>
<dbReference type="Proteomes" id="UP000078572">
    <property type="component" value="Chromosome 1"/>
</dbReference>
<dbReference type="Gene3D" id="3.40.50.300">
    <property type="entry name" value="P-loop containing nucleotide triphosphate hydrolases"/>
    <property type="match status" value="1"/>
</dbReference>
<evidence type="ECO:0000313" key="1">
    <source>
        <dbReference type="EMBL" id="ANJ72217.1"/>
    </source>
</evidence>
<gene>
    <name evidence="1" type="ORF">A9Y76_06960</name>
</gene>
<dbReference type="GeneID" id="61525761"/>
<reference evidence="2" key="1">
    <citation type="submission" date="2016-06" db="EMBL/GenBank/DDBJ databases">
        <authorList>
            <person name="Xu Y."/>
            <person name="Nagy A."/>
            <person name="Yan X."/>
            <person name="Kim S.W."/>
            <person name="Haley B."/>
            <person name="Liu N.T."/>
            <person name="Nou X."/>
        </authorList>
    </citation>
    <scope>NUCLEOTIDE SEQUENCE [LARGE SCALE GENOMIC DNA]</scope>
    <source>
        <strain evidence="2">ATCC 49129</strain>
    </source>
</reference>
<dbReference type="RefSeq" id="WP_064802968.1">
    <property type="nucleotide sequence ID" value="NZ_CP016022.1"/>
</dbReference>
<name>A0A191ZVV7_9RALS</name>
<dbReference type="GO" id="GO:0016020">
    <property type="term" value="C:membrane"/>
    <property type="evidence" value="ECO:0007669"/>
    <property type="project" value="InterPro"/>
</dbReference>
<accession>A0A191ZVV7</accession>